<dbReference type="InParanoid" id="Q2FMJ0"/>
<dbReference type="EnsemblBacteria" id="ABD40131">
    <property type="protein sequence ID" value="ABD40131"/>
    <property type="gene ID" value="Mhun_0361"/>
</dbReference>
<dbReference type="OrthoDB" id="163788at2157"/>
<evidence type="ECO:0000256" key="1">
    <source>
        <dbReference type="SAM" id="Phobius"/>
    </source>
</evidence>
<gene>
    <name evidence="2" type="ordered locus">Mhun_0361</name>
</gene>
<proteinExistence type="predicted"/>
<accession>Q2FMJ0</accession>
<keyword evidence="3" id="KW-1185">Reference proteome</keyword>
<sequence>MIGFVWSLLTYFVKSVMILRDLGIGASIKESAALFRRTCEAIVGPGSISLIFVIIGIIALAPVFLVSLSGNGALILAAITEYILLIVILTIIASALQEVLNTPLHIYAKTGTVPSAFSSDLITIVFVPKNSRMSPGNNYPFFIELT</sequence>
<dbReference type="EMBL" id="CP000254">
    <property type="protein sequence ID" value="ABD40131.1"/>
    <property type="molecule type" value="Genomic_DNA"/>
</dbReference>
<dbReference type="eggNOG" id="arCOG08211">
    <property type="taxonomic scope" value="Archaea"/>
</dbReference>
<dbReference type="Proteomes" id="UP000001941">
    <property type="component" value="Chromosome"/>
</dbReference>
<evidence type="ECO:0000313" key="2">
    <source>
        <dbReference type="EMBL" id="ABD40131.1"/>
    </source>
</evidence>
<keyword evidence="1" id="KW-1133">Transmembrane helix</keyword>
<dbReference type="HOGENOM" id="CLU_1773189_0_0_2"/>
<keyword evidence="1" id="KW-0812">Transmembrane</keyword>
<feature type="transmembrane region" description="Helical" evidence="1">
    <location>
        <begin position="74"/>
        <end position="96"/>
    </location>
</feature>
<name>Q2FMJ0_METHJ</name>
<protein>
    <submittedName>
        <fullName evidence="2">Uncharacterized protein</fullName>
    </submittedName>
</protein>
<reference evidence="3" key="1">
    <citation type="journal article" date="2016" name="Stand. Genomic Sci.">
        <title>Complete genome sequence of Methanospirillum hungatei type strain JF1.</title>
        <authorList>
            <person name="Gunsalus R.P."/>
            <person name="Cook L.E."/>
            <person name="Crable B."/>
            <person name="Rohlin L."/>
            <person name="McDonald E."/>
            <person name="Mouttaki H."/>
            <person name="Sieber J.R."/>
            <person name="Poweleit N."/>
            <person name="Zhou H."/>
            <person name="Lapidus A.L."/>
            <person name="Daligault H.E."/>
            <person name="Land M."/>
            <person name="Gilna P."/>
            <person name="Ivanova N."/>
            <person name="Kyrpides N."/>
            <person name="Culley D.E."/>
            <person name="McInerney M.J."/>
        </authorList>
    </citation>
    <scope>NUCLEOTIDE SEQUENCE [LARGE SCALE GENOMIC DNA]</scope>
    <source>
        <strain evidence="3">ATCC 27890 / DSM 864 / NBRC 100397 / JF-1</strain>
    </source>
</reference>
<dbReference type="AlphaFoldDB" id="Q2FMJ0"/>
<dbReference type="KEGG" id="mhu:Mhun_0361"/>
<dbReference type="Pfam" id="PF19656">
    <property type="entry name" value="DUF6159"/>
    <property type="match status" value="1"/>
</dbReference>
<feature type="transmembrane region" description="Helical" evidence="1">
    <location>
        <begin position="48"/>
        <end position="68"/>
    </location>
</feature>
<evidence type="ECO:0000313" key="3">
    <source>
        <dbReference type="Proteomes" id="UP000001941"/>
    </source>
</evidence>
<organism evidence="2 3">
    <name type="scientific">Methanospirillum hungatei JF-1 (strain ATCC 27890 / DSM 864 / NBRC 100397 / JF-1)</name>
    <dbReference type="NCBI Taxonomy" id="323259"/>
    <lineage>
        <taxon>Archaea</taxon>
        <taxon>Methanobacteriati</taxon>
        <taxon>Methanobacteriota</taxon>
        <taxon>Stenosarchaea group</taxon>
        <taxon>Methanomicrobia</taxon>
        <taxon>Methanomicrobiales</taxon>
        <taxon>Methanospirillaceae</taxon>
        <taxon>Methanospirillum</taxon>
    </lineage>
</organism>
<dbReference type="InterPro" id="IPR046157">
    <property type="entry name" value="DUF6159"/>
</dbReference>
<keyword evidence="1" id="KW-0472">Membrane</keyword>